<sequence>MSDFNPREPIRLSDIDNLLEDSIFNSSNGAKLAEYLKKKRGGGGRVRLHNIFEQVAANMPKPTFNFDMDSSEPNPLPDSPQIAEQSEPGPVPTTSAGPVQNGNVIVEALASAPPTEPPVVVAVPDARPASPKTIGKSPGPLANLGRQALLNQYHRTNMAKCELLKQITSSTPKPEANGSMSRISAFTTSISPIIESSSSPVTVAQQVAAPQPVVNPTPISSILPVESVPPTQQVLAPCSQAPPTSTPQKVVIIGTPVEPGPPAPDMVIPETPSPVKISSDSPKVAHQIQPRKLTDTFNQLQNDMANASNENENITSDESGSIEEEHPVVPKVAHVPPVETSIMRKSILKDADASSLNRRVSLRVSFSQQLVQEREISPAPSIPEAHYSSSSDDDDDDDSSDSSDEEYQVVDEVYSDDGAECDPNDIHENYQELIGSRECLDKQVLEIPERIPSPLINVVDEAPVRWYETTTPRVQKNNDGLALAPVTCAKENKTNLQLVDIITDWDEEDDDEEEEERDKEEERYEVQERDKEEERDKQEEGDKEEEQQKSPEKEPSAMEIPETQRLTQHTNETICETMDITNVEDSAERLVELPPPLVSFNGSAQEEPQLGTPERPLTPPSQFTDSAKKRFLRENDEALLSRLQNELPVSQQEEVSPGTPELVSDTLVEILHSFRDQPVPKPIADECRKTVVPARRGRRTKSAVDPATTTYFETVEKTFVKPIAPTNKSVPVKPLTTAQKRKLYATTKQTKSPERLTRNSVDRLTSRIRNLNIVIRRLEVDIFLQRLTDADRAILEGTTKAPRKKPMPNLKKGKKISKKNRIAIENGNGQEPQLEASEGGTGSDSNEPIFTGFAENEKNQSAPEEVEKLLNGPNDPLETNDAAK</sequence>
<evidence type="ECO:0000313" key="2">
    <source>
        <dbReference type="EnsemblMetazoa" id="AALFPA23_014898.P21599"/>
    </source>
</evidence>
<dbReference type="GeneID" id="134283949"/>
<protein>
    <recommendedName>
        <fullName evidence="4">Microtubule-associated protein futsch</fullName>
    </recommendedName>
</protein>
<accession>A0ABM1Z436</accession>
<feature type="compositionally biased region" description="Acidic residues" evidence="1">
    <location>
        <begin position="503"/>
        <end position="519"/>
    </location>
</feature>
<feature type="region of interest" description="Disordered" evidence="1">
    <location>
        <begin position="373"/>
        <end position="406"/>
    </location>
</feature>
<feature type="region of interest" description="Disordered" evidence="1">
    <location>
        <begin position="501"/>
        <end position="572"/>
    </location>
</feature>
<feature type="compositionally biased region" description="Basic and acidic residues" evidence="1">
    <location>
        <begin position="520"/>
        <end position="556"/>
    </location>
</feature>
<evidence type="ECO:0008006" key="4">
    <source>
        <dbReference type="Google" id="ProtNLM"/>
    </source>
</evidence>
<evidence type="ECO:0000313" key="3">
    <source>
        <dbReference type="Proteomes" id="UP000069940"/>
    </source>
</evidence>
<dbReference type="RefSeq" id="XP_062715171.1">
    <property type="nucleotide sequence ID" value="XM_062859187.1"/>
</dbReference>
<feature type="region of interest" description="Disordered" evidence="1">
    <location>
        <begin position="596"/>
        <end position="622"/>
    </location>
</feature>
<feature type="compositionally biased region" description="Basic residues" evidence="1">
    <location>
        <begin position="801"/>
        <end position="821"/>
    </location>
</feature>
<evidence type="ECO:0000256" key="1">
    <source>
        <dbReference type="SAM" id="MobiDB-lite"/>
    </source>
</evidence>
<dbReference type="EnsemblMetazoa" id="AALFPA23_014898.R21599">
    <property type="protein sequence ID" value="AALFPA23_014898.P21599"/>
    <property type="gene ID" value="AALFPA23_014898"/>
</dbReference>
<dbReference type="Proteomes" id="UP000069940">
    <property type="component" value="Unassembled WGS sequence"/>
</dbReference>
<keyword evidence="3" id="KW-1185">Reference proteome</keyword>
<proteinExistence type="predicted"/>
<name>A0ABM1Z436_AEDAL</name>
<organism evidence="2 3">
    <name type="scientific">Aedes albopictus</name>
    <name type="common">Asian tiger mosquito</name>
    <name type="synonym">Stegomyia albopicta</name>
    <dbReference type="NCBI Taxonomy" id="7160"/>
    <lineage>
        <taxon>Eukaryota</taxon>
        <taxon>Metazoa</taxon>
        <taxon>Ecdysozoa</taxon>
        <taxon>Arthropoda</taxon>
        <taxon>Hexapoda</taxon>
        <taxon>Insecta</taxon>
        <taxon>Pterygota</taxon>
        <taxon>Neoptera</taxon>
        <taxon>Endopterygota</taxon>
        <taxon>Diptera</taxon>
        <taxon>Nematocera</taxon>
        <taxon>Culicoidea</taxon>
        <taxon>Culicidae</taxon>
        <taxon>Culicinae</taxon>
        <taxon>Aedini</taxon>
        <taxon>Aedes</taxon>
        <taxon>Stegomyia</taxon>
    </lineage>
</organism>
<reference evidence="3" key="1">
    <citation type="journal article" date="2015" name="Proc. Natl. Acad. Sci. U.S.A.">
        <title>Genome sequence of the Asian Tiger mosquito, Aedes albopictus, reveals insights into its biology, genetics, and evolution.</title>
        <authorList>
            <person name="Chen X.G."/>
            <person name="Jiang X."/>
            <person name="Gu J."/>
            <person name="Xu M."/>
            <person name="Wu Y."/>
            <person name="Deng Y."/>
            <person name="Zhang C."/>
            <person name="Bonizzoni M."/>
            <person name="Dermauw W."/>
            <person name="Vontas J."/>
            <person name="Armbruster P."/>
            <person name="Huang X."/>
            <person name="Yang Y."/>
            <person name="Zhang H."/>
            <person name="He W."/>
            <person name="Peng H."/>
            <person name="Liu Y."/>
            <person name="Wu K."/>
            <person name="Chen J."/>
            <person name="Lirakis M."/>
            <person name="Topalis P."/>
            <person name="Van Leeuwen T."/>
            <person name="Hall A.B."/>
            <person name="Jiang X."/>
            <person name="Thorpe C."/>
            <person name="Mueller R.L."/>
            <person name="Sun C."/>
            <person name="Waterhouse R.M."/>
            <person name="Yan G."/>
            <person name="Tu Z.J."/>
            <person name="Fang X."/>
            <person name="James A.A."/>
        </authorList>
    </citation>
    <scope>NUCLEOTIDE SEQUENCE [LARGE SCALE GENOMIC DNA]</scope>
    <source>
        <strain evidence="3">Foshan</strain>
    </source>
</reference>
<feature type="compositionally biased region" description="Acidic residues" evidence="1">
    <location>
        <begin position="391"/>
        <end position="406"/>
    </location>
</feature>
<reference evidence="2" key="2">
    <citation type="submission" date="2025-05" db="UniProtKB">
        <authorList>
            <consortium name="EnsemblMetazoa"/>
        </authorList>
    </citation>
    <scope>IDENTIFICATION</scope>
    <source>
        <strain evidence="2">Foshan</strain>
    </source>
</reference>
<feature type="region of interest" description="Disordered" evidence="1">
    <location>
        <begin position="798"/>
        <end position="884"/>
    </location>
</feature>
<feature type="region of interest" description="Disordered" evidence="1">
    <location>
        <begin position="61"/>
        <end position="99"/>
    </location>
</feature>